<evidence type="ECO:0000313" key="5">
    <source>
        <dbReference type="EMBL" id="CDW52262.1"/>
    </source>
</evidence>
<dbReference type="InterPro" id="IPR011990">
    <property type="entry name" value="TPR-like_helical_dom_sf"/>
</dbReference>
<gene>
    <name evidence="5" type="ORF">TTRE_0000052101</name>
</gene>
<keyword evidence="6" id="KW-1185">Reference proteome</keyword>
<dbReference type="Gene3D" id="1.25.40.10">
    <property type="entry name" value="Tetratricopeptide repeat domain"/>
    <property type="match status" value="2"/>
</dbReference>
<dbReference type="PANTHER" id="PTHR23083">
    <property type="entry name" value="TETRATRICOPEPTIDE REPEAT PROTEIN, TPR"/>
    <property type="match status" value="1"/>
</dbReference>
<comment type="similarity">
    <text evidence="2">Belongs to the YPP1 family.</text>
</comment>
<reference evidence="5" key="1">
    <citation type="submission" date="2014-01" db="EMBL/GenBank/DDBJ databases">
        <authorList>
            <person name="Aslett M."/>
        </authorList>
    </citation>
    <scope>NUCLEOTIDE SEQUENCE</scope>
</reference>
<dbReference type="InterPro" id="IPR019734">
    <property type="entry name" value="TPR_rpt"/>
</dbReference>
<evidence type="ECO:0000256" key="2">
    <source>
        <dbReference type="ARBA" id="ARBA00038251"/>
    </source>
</evidence>
<evidence type="ECO:0000256" key="1">
    <source>
        <dbReference type="ARBA" id="ARBA00002550"/>
    </source>
</evidence>
<reference evidence="5" key="2">
    <citation type="submission" date="2014-03" db="EMBL/GenBank/DDBJ databases">
        <title>The whipworm genome and dual-species transcriptomics of an intimate host-pathogen interaction.</title>
        <authorList>
            <person name="Foth B.J."/>
            <person name="Tsai I.J."/>
            <person name="Reid A.J."/>
            <person name="Bancroft A.J."/>
            <person name="Nichol S."/>
            <person name="Tracey A."/>
            <person name="Holroyd N."/>
            <person name="Cotton J.A."/>
            <person name="Stanley E.J."/>
            <person name="Zarowiecki M."/>
            <person name="Liu J.Z."/>
            <person name="Huckvale T."/>
            <person name="Cooper P.J."/>
            <person name="Grencis R.K."/>
            <person name="Berriman M."/>
        </authorList>
    </citation>
    <scope>NUCLEOTIDE SEQUENCE [LARGE SCALE GENOMIC DNA]</scope>
</reference>
<evidence type="ECO:0000259" key="4">
    <source>
        <dbReference type="Pfam" id="PF19440"/>
    </source>
</evidence>
<name>A0A077YW39_TRITR</name>
<dbReference type="PANTHER" id="PTHR23083:SF464">
    <property type="entry name" value="TETRATRICOPEPTIDE REPEAT DOMAIN 7, ISOFORM A"/>
    <property type="match status" value="1"/>
</dbReference>
<dbReference type="AlphaFoldDB" id="A0A077YW39"/>
<comment type="function">
    <text evidence="1">Involved in endocytosis.</text>
</comment>
<evidence type="ECO:0000313" key="6">
    <source>
        <dbReference type="Proteomes" id="UP000030665"/>
    </source>
</evidence>
<dbReference type="Proteomes" id="UP000030665">
    <property type="component" value="Unassembled WGS sequence"/>
</dbReference>
<proteinExistence type="inferred from homology"/>
<dbReference type="OrthoDB" id="29013at2759"/>
<dbReference type="STRING" id="36087.A0A077YW39"/>
<protein>
    <submittedName>
        <fullName evidence="5">TPR 11 and TPR 8 and TPR 9 domain containing prot ein</fullName>
    </submittedName>
</protein>
<dbReference type="SMART" id="SM00028">
    <property type="entry name" value="TPR"/>
    <property type="match status" value="6"/>
</dbReference>
<dbReference type="GO" id="GO:0005886">
    <property type="term" value="C:plasma membrane"/>
    <property type="evidence" value="ECO:0007669"/>
    <property type="project" value="TreeGrafter"/>
</dbReference>
<dbReference type="InterPro" id="IPR051722">
    <property type="entry name" value="Endocytosis_PI4K-reg_protein"/>
</dbReference>
<accession>A0A077YW39</accession>
<dbReference type="GO" id="GO:0046854">
    <property type="term" value="P:phosphatidylinositol phosphate biosynthetic process"/>
    <property type="evidence" value="ECO:0007669"/>
    <property type="project" value="TreeGrafter"/>
</dbReference>
<organism evidence="5 6">
    <name type="scientific">Trichuris trichiura</name>
    <name type="common">Whipworm</name>
    <name type="synonym">Trichocephalus trichiurus</name>
    <dbReference type="NCBI Taxonomy" id="36087"/>
    <lineage>
        <taxon>Eukaryota</taxon>
        <taxon>Metazoa</taxon>
        <taxon>Ecdysozoa</taxon>
        <taxon>Nematoda</taxon>
        <taxon>Enoplea</taxon>
        <taxon>Dorylaimia</taxon>
        <taxon>Trichinellida</taxon>
        <taxon>Trichuridae</taxon>
        <taxon>Trichuris</taxon>
    </lineage>
</organism>
<dbReference type="SUPFAM" id="SSF48452">
    <property type="entry name" value="TPR-like"/>
    <property type="match status" value="3"/>
</dbReference>
<evidence type="ECO:0000256" key="3">
    <source>
        <dbReference type="SAM" id="MobiDB-lite"/>
    </source>
</evidence>
<dbReference type="EMBL" id="HG805818">
    <property type="protein sequence ID" value="CDW52262.1"/>
    <property type="molecule type" value="Genomic_DNA"/>
</dbReference>
<feature type="compositionally biased region" description="Polar residues" evidence="3">
    <location>
        <begin position="652"/>
        <end position="667"/>
    </location>
</feature>
<sequence length="870" mass="97266">MSKLRGERLLNEVEKCRIDGNWRRVLDVVTSSSLGKGSGLESSCNFFFGEAYLELYVEEHKDILVGPVERHEQPLYKAKKHLMAVFDSNDVKQEVALEANLLLSKLYFFCGKYDDALTCFTKAKLDQLDVEYKDLRALRLAAEAYAIKGFCLEIMQPRKFSSKYQKTPKLEKLTNAYMKSTELTLSYLQECEKAISPRQLSLTSPLPAASSNAAGPCFSCMPNMGILLETLLRQVPLSFVRSGHLDQAVDLYRQILPIVDSTIGRRVQQVLCCQLAELLCRAVTDTRYKLPKISQADTIASSLLAVSSVPFGDMVNQSAAKPAIFVPANRFEEMYVLSCISEAIVEHDMSFNDPDEKQEMMVTLRPLHNLVTHLLAYLRQFRLLTDVLCTAVNYSQEDPHLWLQYALSFVCDQQDGMAASAFRVLFSLLPENSPSASDYLFAARLYLEKFEACDTAIKLAEQAFNSSGNAHVKSRSKVLIGLALSRMADLLPLTAGRNVNGKNALKVFHEAVELDTNDYLAEFYLALEYALSRDLQKAEEHCRRSWQLCPDQPNTTFLLALLLTAKKLPEEALELVEEAISEHPSHSALLLLRLRLYSKLFQHEYVITAAKELLVMWRTTGRFLSTLGSPIDTAEWRNRTKTSSTSERHSHSVPSQKGAPSSNERTSVVATNVDYADTDSLVFSNIGGMASHQSSSEMSLHFSELNCCAVTVEARLRGESSIWLELAETLLELGMTEEVAKCIDEAVKVSSQAAHIIYLKARLYHLNGCLKEAATCYEVTLSACPHYASSARYLALIRQSQGNFKLAEKLLRDVVRMEPMNSYNWILLGELLTAKGVDSEAADCFSTSMALADISPLLPFSIIPRVMSLC</sequence>
<feature type="domain" description="Tetratricopeptide repeat protein 7 N-terminal" evidence="4">
    <location>
        <begin position="4"/>
        <end position="386"/>
    </location>
</feature>
<dbReference type="Pfam" id="PF19440">
    <property type="entry name" value="TTC7_N"/>
    <property type="match status" value="1"/>
</dbReference>
<dbReference type="GO" id="GO:0072659">
    <property type="term" value="P:protein localization to plasma membrane"/>
    <property type="evidence" value="ECO:0007669"/>
    <property type="project" value="TreeGrafter"/>
</dbReference>
<dbReference type="InterPro" id="IPR045819">
    <property type="entry name" value="TTC7_N"/>
</dbReference>
<feature type="region of interest" description="Disordered" evidence="3">
    <location>
        <begin position="635"/>
        <end position="667"/>
    </location>
</feature>